<evidence type="ECO:0000256" key="5">
    <source>
        <dbReference type="ARBA" id="ARBA00023136"/>
    </source>
</evidence>
<accession>A0ABV1VVJ1</accession>
<dbReference type="Pfam" id="PF07690">
    <property type="entry name" value="MFS_1"/>
    <property type="match status" value="1"/>
</dbReference>
<keyword evidence="3 7" id="KW-0812">Transmembrane</keyword>
<dbReference type="EMBL" id="JBEPCU010000017">
    <property type="protein sequence ID" value="MER6975957.1"/>
    <property type="molecule type" value="Genomic_DNA"/>
</dbReference>
<dbReference type="PROSITE" id="PS50850">
    <property type="entry name" value="MFS"/>
    <property type="match status" value="1"/>
</dbReference>
<name>A0ABV1VVJ1_9ACTN</name>
<feature type="transmembrane region" description="Helical" evidence="7">
    <location>
        <begin position="12"/>
        <end position="33"/>
    </location>
</feature>
<evidence type="ECO:0000256" key="2">
    <source>
        <dbReference type="ARBA" id="ARBA00022448"/>
    </source>
</evidence>
<dbReference type="SUPFAM" id="SSF103473">
    <property type="entry name" value="MFS general substrate transporter"/>
    <property type="match status" value="1"/>
</dbReference>
<keyword evidence="10" id="KW-1185">Reference proteome</keyword>
<keyword evidence="5 7" id="KW-0472">Membrane</keyword>
<dbReference type="Gene3D" id="1.20.1720.10">
    <property type="entry name" value="Multidrug resistance protein D"/>
    <property type="match status" value="1"/>
</dbReference>
<evidence type="ECO:0000313" key="9">
    <source>
        <dbReference type="EMBL" id="MER6975957.1"/>
    </source>
</evidence>
<gene>
    <name evidence="9" type="ORF">ABT317_02595</name>
</gene>
<comment type="caution">
    <text evidence="9">The sequence shown here is derived from an EMBL/GenBank/DDBJ whole genome shotgun (WGS) entry which is preliminary data.</text>
</comment>
<feature type="transmembrane region" description="Helical" evidence="7">
    <location>
        <begin position="236"/>
        <end position="253"/>
    </location>
</feature>
<feature type="transmembrane region" description="Helical" evidence="7">
    <location>
        <begin position="175"/>
        <end position="192"/>
    </location>
</feature>
<sequence length="330" mass="34231">MTAPSVRPAHVALSAPARATVTLIACTLVFFVITSTRSSSTSPCPASAPNSAAGSATCVDRRRLHPDVRRAAAVLRVCVGPHRREAAPDGRHGAVVLASIACGVAPSMAVLIAARFVQGTAAAAMMPASMAMLNHACPDPTRRTRAVAIWAMGGAIASTSGPVLGGLLTMASWRLIFFVNVPVGLVGLYLIARAIPATRHQAPVDWAGQITGVLAMAGLTFGVIDAGEAGFAAPQVVVALAIAVVATLAFVIVQRRVMHPRVPPDLFRDRNAGISVLIGFAFMVGYYGLPFVMSLTLQQHRGLTALGTGLVFLPMMVAGLCLTPFTPRIA</sequence>
<feature type="transmembrane region" description="Helical" evidence="7">
    <location>
        <begin position="149"/>
        <end position="169"/>
    </location>
</feature>
<evidence type="ECO:0000256" key="1">
    <source>
        <dbReference type="ARBA" id="ARBA00004651"/>
    </source>
</evidence>
<feature type="transmembrane region" description="Helical" evidence="7">
    <location>
        <begin position="93"/>
        <end position="114"/>
    </location>
</feature>
<comment type="subcellular location">
    <subcellularLocation>
        <location evidence="1">Cell membrane</location>
        <topology evidence="1">Multi-pass membrane protein</topology>
    </subcellularLocation>
</comment>
<dbReference type="InterPro" id="IPR011701">
    <property type="entry name" value="MFS"/>
</dbReference>
<keyword evidence="4 7" id="KW-1133">Transmembrane helix</keyword>
<dbReference type="Gene3D" id="1.20.1250.20">
    <property type="entry name" value="MFS general substrate transporter like domains"/>
    <property type="match status" value="1"/>
</dbReference>
<dbReference type="Proteomes" id="UP001458415">
    <property type="component" value="Unassembled WGS sequence"/>
</dbReference>
<feature type="transmembrane region" description="Helical" evidence="7">
    <location>
        <begin position="303"/>
        <end position="325"/>
    </location>
</feature>
<dbReference type="PANTHER" id="PTHR42718">
    <property type="entry name" value="MAJOR FACILITATOR SUPERFAMILY MULTIDRUG TRANSPORTER MFSC"/>
    <property type="match status" value="1"/>
</dbReference>
<keyword evidence="6" id="KW-0046">Antibiotic resistance</keyword>
<organism evidence="9 10">
    <name type="scientific">Streptomyces carpinensis</name>
    <dbReference type="NCBI Taxonomy" id="66369"/>
    <lineage>
        <taxon>Bacteria</taxon>
        <taxon>Bacillati</taxon>
        <taxon>Actinomycetota</taxon>
        <taxon>Actinomycetes</taxon>
        <taxon>Kitasatosporales</taxon>
        <taxon>Streptomycetaceae</taxon>
        <taxon>Streptomyces</taxon>
    </lineage>
</organism>
<evidence type="ECO:0000256" key="7">
    <source>
        <dbReference type="SAM" id="Phobius"/>
    </source>
</evidence>
<dbReference type="InterPro" id="IPR036259">
    <property type="entry name" value="MFS_trans_sf"/>
</dbReference>
<protein>
    <submittedName>
        <fullName evidence="9">MFS transporter</fullName>
    </submittedName>
</protein>
<evidence type="ECO:0000313" key="10">
    <source>
        <dbReference type="Proteomes" id="UP001458415"/>
    </source>
</evidence>
<dbReference type="PANTHER" id="PTHR42718:SF9">
    <property type="entry name" value="MAJOR FACILITATOR SUPERFAMILY MULTIDRUG TRANSPORTER MFSC"/>
    <property type="match status" value="1"/>
</dbReference>
<dbReference type="InterPro" id="IPR020846">
    <property type="entry name" value="MFS_dom"/>
</dbReference>
<feature type="transmembrane region" description="Helical" evidence="7">
    <location>
        <begin position="274"/>
        <end position="297"/>
    </location>
</feature>
<proteinExistence type="predicted"/>
<keyword evidence="2" id="KW-0813">Transport</keyword>
<reference evidence="9 10" key="1">
    <citation type="submission" date="2024-06" db="EMBL/GenBank/DDBJ databases">
        <title>The Natural Products Discovery Center: Release of the First 8490 Sequenced Strains for Exploring Actinobacteria Biosynthetic Diversity.</title>
        <authorList>
            <person name="Kalkreuter E."/>
            <person name="Kautsar S.A."/>
            <person name="Yang D."/>
            <person name="Bader C.D."/>
            <person name="Teijaro C.N."/>
            <person name="Fluegel L."/>
            <person name="Davis C.M."/>
            <person name="Simpson J.R."/>
            <person name="Lauterbach L."/>
            <person name="Steele A.D."/>
            <person name="Gui C."/>
            <person name="Meng S."/>
            <person name="Li G."/>
            <person name="Viehrig K."/>
            <person name="Ye F."/>
            <person name="Su P."/>
            <person name="Kiefer A.F."/>
            <person name="Nichols A."/>
            <person name="Cepeda A.J."/>
            <person name="Yan W."/>
            <person name="Fan B."/>
            <person name="Jiang Y."/>
            <person name="Adhikari A."/>
            <person name="Zheng C.-J."/>
            <person name="Schuster L."/>
            <person name="Cowan T.M."/>
            <person name="Smanski M.J."/>
            <person name="Chevrette M.G."/>
            <person name="De Carvalho L.P.S."/>
            <person name="Shen B."/>
        </authorList>
    </citation>
    <scope>NUCLEOTIDE SEQUENCE [LARGE SCALE GENOMIC DNA]</scope>
    <source>
        <strain evidence="9 10">NPDC000634</strain>
    </source>
</reference>
<evidence type="ECO:0000256" key="4">
    <source>
        <dbReference type="ARBA" id="ARBA00022989"/>
    </source>
</evidence>
<evidence type="ECO:0000256" key="3">
    <source>
        <dbReference type="ARBA" id="ARBA00022692"/>
    </source>
</evidence>
<evidence type="ECO:0000259" key="8">
    <source>
        <dbReference type="PROSITE" id="PS50850"/>
    </source>
</evidence>
<feature type="domain" description="Major facilitator superfamily (MFS) profile" evidence="8">
    <location>
        <begin position="1"/>
        <end position="330"/>
    </location>
</feature>
<evidence type="ECO:0000256" key="6">
    <source>
        <dbReference type="ARBA" id="ARBA00023251"/>
    </source>
</evidence>